<dbReference type="Pfam" id="PF07715">
    <property type="entry name" value="Plug"/>
    <property type="match status" value="1"/>
</dbReference>
<name>A0A0P7DY13_9GAMM</name>
<evidence type="ECO:0000256" key="7">
    <source>
        <dbReference type="ARBA" id="ARBA00023065"/>
    </source>
</evidence>
<keyword evidence="2 11" id="KW-0813">Transport</keyword>
<dbReference type="GO" id="GO:0009279">
    <property type="term" value="C:cell outer membrane"/>
    <property type="evidence" value="ECO:0007669"/>
    <property type="project" value="UniProtKB-SubCell"/>
</dbReference>
<evidence type="ECO:0008006" key="18">
    <source>
        <dbReference type="Google" id="ProtNLM"/>
    </source>
</evidence>
<evidence type="ECO:0000256" key="5">
    <source>
        <dbReference type="ARBA" id="ARBA00022692"/>
    </source>
</evidence>
<gene>
    <name evidence="16" type="ORF">AOG27_15775</name>
</gene>
<reference evidence="16 17" key="1">
    <citation type="submission" date="2015-09" db="EMBL/GenBank/DDBJ databases">
        <title>Draft Genome Sequence of Pseudoalteromonas lipolytica UCD-48B.</title>
        <authorList>
            <person name="Krusor M."/>
            <person name="Coil D.A."/>
            <person name="Lang J.M."/>
            <person name="Eisen J.A."/>
            <person name="Alexiev A."/>
        </authorList>
    </citation>
    <scope>NUCLEOTIDE SEQUENCE [LARGE SCALE GENOMIC DNA]</scope>
    <source>
        <strain evidence="16 17">UCD-48B</strain>
    </source>
</reference>
<evidence type="ECO:0000259" key="14">
    <source>
        <dbReference type="Pfam" id="PF00593"/>
    </source>
</evidence>
<feature type="domain" description="TonB-dependent receptor-like beta-barrel" evidence="14">
    <location>
        <begin position="268"/>
        <end position="747"/>
    </location>
</feature>
<dbReference type="Gene3D" id="2.170.130.10">
    <property type="entry name" value="TonB-dependent receptor, plug domain"/>
    <property type="match status" value="1"/>
</dbReference>
<dbReference type="AlphaFoldDB" id="A0A0P7DY13"/>
<keyword evidence="5 11" id="KW-0812">Transmembrane</keyword>
<evidence type="ECO:0000313" key="16">
    <source>
        <dbReference type="EMBL" id="KPM82447.1"/>
    </source>
</evidence>
<comment type="caution">
    <text evidence="16">The sequence shown here is derived from an EMBL/GenBank/DDBJ whole genome shotgun (WGS) entry which is preliminary data.</text>
</comment>
<dbReference type="Proteomes" id="UP000050378">
    <property type="component" value="Unassembled WGS sequence"/>
</dbReference>
<evidence type="ECO:0000256" key="13">
    <source>
        <dbReference type="SAM" id="SignalP"/>
    </source>
</evidence>
<evidence type="ECO:0000256" key="9">
    <source>
        <dbReference type="ARBA" id="ARBA00023136"/>
    </source>
</evidence>
<dbReference type="Gene3D" id="2.40.170.20">
    <property type="entry name" value="TonB-dependent receptor, beta-barrel domain"/>
    <property type="match status" value="1"/>
</dbReference>
<evidence type="ECO:0000313" key="17">
    <source>
        <dbReference type="Proteomes" id="UP000050378"/>
    </source>
</evidence>
<evidence type="ECO:0000256" key="3">
    <source>
        <dbReference type="ARBA" id="ARBA00022452"/>
    </source>
</evidence>
<dbReference type="EMBL" id="LJTC01000011">
    <property type="protein sequence ID" value="KPM82447.1"/>
    <property type="molecule type" value="Genomic_DNA"/>
</dbReference>
<keyword evidence="10 11" id="KW-0998">Cell outer membrane</keyword>
<dbReference type="OrthoDB" id="7051185at2"/>
<dbReference type="InterPro" id="IPR036942">
    <property type="entry name" value="Beta-barrel_TonB_sf"/>
</dbReference>
<evidence type="ECO:0000256" key="1">
    <source>
        <dbReference type="ARBA" id="ARBA00004571"/>
    </source>
</evidence>
<dbReference type="SUPFAM" id="SSF56935">
    <property type="entry name" value="Porins"/>
    <property type="match status" value="1"/>
</dbReference>
<evidence type="ECO:0000256" key="11">
    <source>
        <dbReference type="PROSITE-ProRule" id="PRU01360"/>
    </source>
</evidence>
<keyword evidence="9 11" id="KW-0472">Membrane</keyword>
<evidence type="ECO:0000256" key="2">
    <source>
        <dbReference type="ARBA" id="ARBA00022448"/>
    </source>
</evidence>
<keyword evidence="3 11" id="KW-1134">Transmembrane beta strand</keyword>
<proteinExistence type="inferred from homology"/>
<dbReference type="InterPro" id="IPR000531">
    <property type="entry name" value="Beta-barrel_TonB"/>
</dbReference>
<dbReference type="PROSITE" id="PS52016">
    <property type="entry name" value="TONB_DEPENDENT_REC_3"/>
    <property type="match status" value="1"/>
</dbReference>
<keyword evidence="8 12" id="KW-0798">TonB box</keyword>
<evidence type="ECO:0000256" key="4">
    <source>
        <dbReference type="ARBA" id="ARBA00022496"/>
    </source>
</evidence>
<dbReference type="CDD" id="cd01347">
    <property type="entry name" value="ligand_gated_channel"/>
    <property type="match status" value="1"/>
</dbReference>
<dbReference type="PANTHER" id="PTHR32552:SF81">
    <property type="entry name" value="TONB-DEPENDENT OUTER MEMBRANE RECEPTOR"/>
    <property type="match status" value="1"/>
</dbReference>
<evidence type="ECO:0000256" key="10">
    <source>
        <dbReference type="ARBA" id="ARBA00023237"/>
    </source>
</evidence>
<feature type="chain" id="PRO_5006138138" description="TonB-dependent receptor" evidence="13">
    <location>
        <begin position="29"/>
        <end position="779"/>
    </location>
</feature>
<accession>A0A0P7DY13</accession>
<sequence length="779" mass="86668">MLIVRKSKIAAAIASFLTLSLCAQTALADDADIEKIVVKGQKIDRTLQETPASVAVITGQTVERENLNDFYDVLARTPNTSGTDGAGFNIRGIDAFNVTGGGSGGLASVYIDGAPVPYRMMQQGGFSTWDVSQVEILRGPQSTLQGRNSLAGAVVMKTRDAMHEFDFKGRLGVGEYGTQEAAVAFGGSLIEDELAFRVSGEKRDIDGYNTNVATGKESDFDNNEFYRAKLRYTPSALPEFEAQFSFMHSENDKGIDWVMVESGHQDYPINDIYKDRYVYLDSPTYEWTDTDLYILNLDYDLNDQWSFASITTYSDAAYGYEWDGDASMNPPKSTLTDVRKDETKTQELRFTYDGDKLSGLIGFYYSDLDVFDSSGGERGITFADLGVRSLLTAPAEFGGLGLPAALADQVLQFYAAADPVFIGQNSDYIQKVKTKALFADFTYEVNDNWDIFAGLRYDKEEQANGTIADIYITEQTQAVLPNPEDFATNPMLAQLVASINQQLFAMTDGASGDEPVEDADFDSWLPKLGATYRFNQDISTSFTVQKGYRSGGVGTNVAKATPFTFDPEYTWNYELAFRSVWLDEKLVVNANIFYLDWTDQQIAVYLSGNQYDRETRNVGKSHVQGFETEISYELTNNLNFYGGLGYSKTKIDEFVTDVNGSDEDYQGRPFAGAPEWTALVGLDYFNEQGFVANINASYTGSSQRLSIPKETSDSIFIDPRNEAYWLVNTRVGYQWDNYGVYALIENLLDEQYVALEPAGFNNQTLSSPRTASIRFEVNF</sequence>
<keyword evidence="13" id="KW-0732">Signal</keyword>
<dbReference type="InterPro" id="IPR012910">
    <property type="entry name" value="Plug_dom"/>
</dbReference>
<dbReference type="PANTHER" id="PTHR32552">
    <property type="entry name" value="FERRICHROME IRON RECEPTOR-RELATED"/>
    <property type="match status" value="1"/>
</dbReference>
<protein>
    <recommendedName>
        <fullName evidence="18">TonB-dependent receptor</fullName>
    </recommendedName>
</protein>
<evidence type="ECO:0000256" key="8">
    <source>
        <dbReference type="ARBA" id="ARBA00023077"/>
    </source>
</evidence>
<dbReference type="RefSeq" id="WP_054553970.1">
    <property type="nucleotide sequence ID" value="NZ_LJTC01000011.1"/>
</dbReference>
<dbReference type="InterPro" id="IPR037066">
    <property type="entry name" value="Plug_dom_sf"/>
</dbReference>
<dbReference type="Pfam" id="PF00593">
    <property type="entry name" value="TonB_dep_Rec_b-barrel"/>
    <property type="match status" value="1"/>
</dbReference>
<dbReference type="STRING" id="570156.AOG27_15775"/>
<comment type="similarity">
    <text evidence="11 12">Belongs to the TonB-dependent receptor family.</text>
</comment>
<evidence type="ECO:0000259" key="15">
    <source>
        <dbReference type="Pfam" id="PF07715"/>
    </source>
</evidence>
<evidence type="ECO:0000256" key="6">
    <source>
        <dbReference type="ARBA" id="ARBA00023004"/>
    </source>
</evidence>
<dbReference type="PATRIC" id="fig|570156.3.peg.1074"/>
<dbReference type="InterPro" id="IPR039426">
    <property type="entry name" value="TonB-dep_rcpt-like"/>
</dbReference>
<feature type="signal peptide" evidence="13">
    <location>
        <begin position="1"/>
        <end position="28"/>
    </location>
</feature>
<comment type="subcellular location">
    <subcellularLocation>
        <location evidence="1 11">Cell outer membrane</location>
        <topology evidence="1 11">Multi-pass membrane protein</topology>
    </subcellularLocation>
</comment>
<keyword evidence="7" id="KW-0406">Ion transport</keyword>
<keyword evidence="4" id="KW-0410">Iron transport</keyword>
<dbReference type="GO" id="GO:0006826">
    <property type="term" value="P:iron ion transport"/>
    <property type="evidence" value="ECO:0007669"/>
    <property type="project" value="UniProtKB-KW"/>
</dbReference>
<keyword evidence="6" id="KW-0408">Iron</keyword>
<feature type="domain" description="TonB-dependent receptor plug" evidence="15">
    <location>
        <begin position="47"/>
        <end position="153"/>
    </location>
</feature>
<evidence type="ECO:0000256" key="12">
    <source>
        <dbReference type="RuleBase" id="RU003357"/>
    </source>
</evidence>
<organism evidence="16 17">
    <name type="scientific">Pseudoalteromonas lipolytica</name>
    <dbReference type="NCBI Taxonomy" id="570156"/>
    <lineage>
        <taxon>Bacteria</taxon>
        <taxon>Pseudomonadati</taxon>
        <taxon>Pseudomonadota</taxon>
        <taxon>Gammaproteobacteria</taxon>
        <taxon>Alteromonadales</taxon>
        <taxon>Pseudoalteromonadaceae</taxon>
        <taxon>Pseudoalteromonas</taxon>
    </lineage>
</organism>